<organism evidence="2 3">
    <name type="scientific">Camelina sativa</name>
    <name type="common">False flax</name>
    <name type="synonym">Myagrum sativum</name>
    <dbReference type="NCBI Taxonomy" id="90675"/>
    <lineage>
        <taxon>Eukaryota</taxon>
        <taxon>Viridiplantae</taxon>
        <taxon>Streptophyta</taxon>
        <taxon>Embryophyta</taxon>
        <taxon>Tracheophyta</taxon>
        <taxon>Spermatophyta</taxon>
        <taxon>Magnoliopsida</taxon>
        <taxon>eudicotyledons</taxon>
        <taxon>Gunneridae</taxon>
        <taxon>Pentapetalae</taxon>
        <taxon>rosids</taxon>
        <taxon>malvids</taxon>
        <taxon>Brassicales</taxon>
        <taxon>Brassicaceae</taxon>
        <taxon>Camelineae</taxon>
        <taxon>Camelina</taxon>
    </lineage>
</organism>
<feature type="region of interest" description="Disordered" evidence="1">
    <location>
        <begin position="159"/>
        <end position="211"/>
    </location>
</feature>
<reference evidence="3" key="2">
    <citation type="submission" date="2025-08" db="UniProtKB">
        <authorList>
            <consortium name="RefSeq"/>
        </authorList>
    </citation>
    <scope>IDENTIFICATION</scope>
    <source>
        <tissue evidence="3">Leaf</tissue>
    </source>
</reference>
<evidence type="ECO:0000256" key="1">
    <source>
        <dbReference type="SAM" id="MobiDB-lite"/>
    </source>
</evidence>
<feature type="compositionally biased region" description="Polar residues" evidence="1">
    <location>
        <begin position="159"/>
        <end position="171"/>
    </location>
</feature>
<dbReference type="GeneID" id="104709232"/>
<dbReference type="Pfam" id="PF03004">
    <property type="entry name" value="Transposase_24"/>
    <property type="match status" value="1"/>
</dbReference>
<gene>
    <name evidence="3" type="primary">LOC104709232</name>
</gene>
<dbReference type="Proteomes" id="UP000694864">
    <property type="component" value="Chromosome 8"/>
</dbReference>
<evidence type="ECO:0000313" key="2">
    <source>
        <dbReference type="Proteomes" id="UP000694864"/>
    </source>
</evidence>
<dbReference type="InterPro" id="IPR004252">
    <property type="entry name" value="Probable_transposase_24"/>
</dbReference>
<evidence type="ECO:0000313" key="3">
    <source>
        <dbReference type="RefSeq" id="XP_010424183.1"/>
    </source>
</evidence>
<accession>A0ABM0TCH4</accession>
<reference evidence="2" key="1">
    <citation type="journal article" date="2014" name="Nat. Commun.">
        <title>The emerging biofuel crop Camelina sativa retains a highly undifferentiated hexaploid genome structure.</title>
        <authorList>
            <person name="Kagale S."/>
            <person name="Koh C."/>
            <person name="Nixon J."/>
            <person name="Bollina V."/>
            <person name="Clarke W.E."/>
            <person name="Tuteja R."/>
            <person name="Spillane C."/>
            <person name="Robinson S.J."/>
            <person name="Links M.G."/>
            <person name="Clarke C."/>
            <person name="Higgins E.E."/>
            <person name="Huebert T."/>
            <person name="Sharpe A.G."/>
            <person name="Parkin I.A."/>
        </authorList>
    </citation>
    <scope>NUCLEOTIDE SEQUENCE [LARGE SCALE GENOMIC DNA]</scope>
    <source>
        <strain evidence="2">cv. DH55</strain>
    </source>
</reference>
<keyword evidence="2" id="KW-1185">Reference proteome</keyword>
<name>A0ABM0TCH4_CAMSA</name>
<sequence length="211" mass="23277">MGLVHMLIHLVHRRKEGIEPSMRRILRETHRKADGTYVDDKARSIEEEIQRQIDVLSQTSDGAAEGGSKGTTLTRLDEDEQFYKVVPAQNGRIFGVGGNNYIRERGERSAGAVTRISLERQMTSLQEQLATMVEYMRQYMPEGSANTFPSTQPTYATDASVTSPTHCNNIDNGDANPEAATGGAEIANELDGAHEQEDDDNNELLGGALWP</sequence>
<dbReference type="RefSeq" id="XP_010424183.1">
    <property type="nucleotide sequence ID" value="XM_010425881.1"/>
</dbReference>
<proteinExistence type="predicted"/>
<protein>
    <submittedName>
        <fullName evidence="3">Uncharacterized protein LOC104709232</fullName>
    </submittedName>
</protein>